<reference evidence="2" key="1">
    <citation type="submission" date="2022-03" db="EMBL/GenBank/DDBJ databases">
        <authorList>
            <person name="Alioto T."/>
            <person name="Alioto T."/>
            <person name="Gomez Garrido J."/>
        </authorList>
    </citation>
    <scope>NUCLEOTIDE SEQUENCE</scope>
</reference>
<gene>
    <name evidence="2" type="ORF">PECUL_23A041166</name>
</gene>
<protein>
    <submittedName>
        <fullName evidence="2">Uncharacterized protein</fullName>
    </submittedName>
</protein>
<name>A0AAD1STI0_PELCU</name>
<sequence length="152" mass="16735">MDTENVEPSPPAVNTDTEKTIQPAPEKDVVNDTPPLPAPSTPAVNTITEETIQPPLEKAITIDSAPLPGVVTLMEKTNQPAPEEDVVNDTLPLPLARACNHKRQMLILHHPTSSYQTLTKWNHHHQLVLLILKQPSNHQTKAVIEVATIIEH</sequence>
<dbReference type="Proteomes" id="UP001295444">
    <property type="component" value="Chromosome 08"/>
</dbReference>
<feature type="region of interest" description="Disordered" evidence="1">
    <location>
        <begin position="1"/>
        <end position="45"/>
    </location>
</feature>
<evidence type="ECO:0000313" key="2">
    <source>
        <dbReference type="EMBL" id="CAH2310878.1"/>
    </source>
</evidence>
<dbReference type="AlphaFoldDB" id="A0AAD1STI0"/>
<evidence type="ECO:0000313" key="3">
    <source>
        <dbReference type="Proteomes" id="UP001295444"/>
    </source>
</evidence>
<dbReference type="EMBL" id="OW240919">
    <property type="protein sequence ID" value="CAH2310878.1"/>
    <property type="molecule type" value="Genomic_DNA"/>
</dbReference>
<proteinExistence type="predicted"/>
<organism evidence="2 3">
    <name type="scientific">Pelobates cultripes</name>
    <name type="common">Western spadefoot toad</name>
    <dbReference type="NCBI Taxonomy" id="61616"/>
    <lineage>
        <taxon>Eukaryota</taxon>
        <taxon>Metazoa</taxon>
        <taxon>Chordata</taxon>
        <taxon>Craniata</taxon>
        <taxon>Vertebrata</taxon>
        <taxon>Euteleostomi</taxon>
        <taxon>Amphibia</taxon>
        <taxon>Batrachia</taxon>
        <taxon>Anura</taxon>
        <taxon>Pelobatoidea</taxon>
        <taxon>Pelobatidae</taxon>
        <taxon>Pelobates</taxon>
    </lineage>
</organism>
<keyword evidence="3" id="KW-1185">Reference proteome</keyword>
<evidence type="ECO:0000256" key="1">
    <source>
        <dbReference type="SAM" id="MobiDB-lite"/>
    </source>
</evidence>
<accession>A0AAD1STI0</accession>